<evidence type="ECO:0000313" key="5">
    <source>
        <dbReference type="Proteomes" id="UP000738349"/>
    </source>
</evidence>
<feature type="non-terminal residue" evidence="4">
    <location>
        <position position="1"/>
    </location>
</feature>
<evidence type="ECO:0000256" key="3">
    <source>
        <dbReference type="PROSITE-ProRule" id="PRU00023"/>
    </source>
</evidence>
<feature type="repeat" description="ANK" evidence="3">
    <location>
        <begin position="78"/>
        <end position="110"/>
    </location>
</feature>
<keyword evidence="1" id="KW-0677">Repeat</keyword>
<dbReference type="EMBL" id="JAGMUV010000022">
    <property type="protein sequence ID" value="KAH7124287.1"/>
    <property type="molecule type" value="Genomic_DNA"/>
</dbReference>
<dbReference type="OrthoDB" id="341259at2759"/>
<organism evidence="4 5">
    <name type="scientific">Dactylonectria macrodidyma</name>
    <dbReference type="NCBI Taxonomy" id="307937"/>
    <lineage>
        <taxon>Eukaryota</taxon>
        <taxon>Fungi</taxon>
        <taxon>Dikarya</taxon>
        <taxon>Ascomycota</taxon>
        <taxon>Pezizomycotina</taxon>
        <taxon>Sordariomycetes</taxon>
        <taxon>Hypocreomycetidae</taxon>
        <taxon>Hypocreales</taxon>
        <taxon>Nectriaceae</taxon>
        <taxon>Dactylonectria</taxon>
    </lineage>
</organism>
<dbReference type="SUPFAM" id="SSF48403">
    <property type="entry name" value="Ankyrin repeat"/>
    <property type="match status" value="1"/>
</dbReference>
<reference evidence="4" key="1">
    <citation type="journal article" date="2021" name="Nat. Commun.">
        <title>Genetic determinants of endophytism in the Arabidopsis root mycobiome.</title>
        <authorList>
            <person name="Mesny F."/>
            <person name="Miyauchi S."/>
            <person name="Thiergart T."/>
            <person name="Pickel B."/>
            <person name="Atanasova L."/>
            <person name="Karlsson M."/>
            <person name="Huettel B."/>
            <person name="Barry K.W."/>
            <person name="Haridas S."/>
            <person name="Chen C."/>
            <person name="Bauer D."/>
            <person name="Andreopoulos W."/>
            <person name="Pangilinan J."/>
            <person name="LaButti K."/>
            <person name="Riley R."/>
            <person name="Lipzen A."/>
            <person name="Clum A."/>
            <person name="Drula E."/>
            <person name="Henrissat B."/>
            <person name="Kohler A."/>
            <person name="Grigoriev I.V."/>
            <person name="Martin F.M."/>
            <person name="Hacquard S."/>
        </authorList>
    </citation>
    <scope>NUCLEOTIDE SEQUENCE</scope>
    <source>
        <strain evidence="4">MPI-CAGE-AT-0147</strain>
    </source>
</reference>
<dbReference type="PANTHER" id="PTHR24198">
    <property type="entry name" value="ANKYRIN REPEAT AND PROTEIN KINASE DOMAIN-CONTAINING PROTEIN"/>
    <property type="match status" value="1"/>
</dbReference>
<dbReference type="AlphaFoldDB" id="A0A9P9DSM1"/>
<name>A0A9P9DSM1_9HYPO</name>
<comment type="caution">
    <text evidence="4">The sequence shown here is derived from an EMBL/GenBank/DDBJ whole genome shotgun (WGS) entry which is preliminary data.</text>
</comment>
<dbReference type="InterPro" id="IPR002110">
    <property type="entry name" value="Ankyrin_rpt"/>
</dbReference>
<dbReference type="Pfam" id="PF12796">
    <property type="entry name" value="Ank_2"/>
    <property type="match status" value="1"/>
</dbReference>
<gene>
    <name evidence="4" type="ORF">EDB81DRAFT_665017</name>
</gene>
<dbReference type="PROSITE" id="PS50297">
    <property type="entry name" value="ANK_REP_REGION"/>
    <property type="match status" value="1"/>
</dbReference>
<keyword evidence="2 3" id="KW-0040">ANK repeat</keyword>
<sequence>TGAILQELERGWDEEEIITLPIGLSLMDNFRYTENGPVYSPKNRTLGVTPLVLAAAEGRDAAVCVLLGFSNIDKEPDSGVTALFMALYYNRISTAKMLLRQGAKVEASGYNALHAAAKSGGCEMITDLVKLYHVNVNVEDTGIDGATPIVYALQQPDERARSTILHLRRLKASENLKLDHRWTFKDIARAIRKHSLVSEYAIPDDIFQLFISQEYRH</sequence>
<dbReference type="Proteomes" id="UP000738349">
    <property type="component" value="Unassembled WGS sequence"/>
</dbReference>
<protein>
    <submittedName>
        <fullName evidence="4">Ankyrin repeat-containing domain protein</fullName>
    </submittedName>
</protein>
<dbReference type="PANTHER" id="PTHR24198:SF165">
    <property type="entry name" value="ANKYRIN REPEAT-CONTAINING PROTEIN-RELATED"/>
    <property type="match status" value="1"/>
</dbReference>
<accession>A0A9P9DSM1</accession>
<evidence type="ECO:0000313" key="4">
    <source>
        <dbReference type="EMBL" id="KAH7124287.1"/>
    </source>
</evidence>
<dbReference type="SMART" id="SM00248">
    <property type="entry name" value="ANK"/>
    <property type="match status" value="3"/>
</dbReference>
<evidence type="ECO:0000256" key="2">
    <source>
        <dbReference type="ARBA" id="ARBA00023043"/>
    </source>
</evidence>
<dbReference type="PROSITE" id="PS50088">
    <property type="entry name" value="ANK_REPEAT"/>
    <property type="match status" value="1"/>
</dbReference>
<dbReference type="Gene3D" id="1.25.40.20">
    <property type="entry name" value="Ankyrin repeat-containing domain"/>
    <property type="match status" value="1"/>
</dbReference>
<dbReference type="InterPro" id="IPR036770">
    <property type="entry name" value="Ankyrin_rpt-contain_sf"/>
</dbReference>
<proteinExistence type="predicted"/>
<evidence type="ECO:0000256" key="1">
    <source>
        <dbReference type="ARBA" id="ARBA00022737"/>
    </source>
</evidence>
<keyword evidence="5" id="KW-1185">Reference proteome</keyword>